<dbReference type="Proteomes" id="UP000837857">
    <property type="component" value="Chromosome 8"/>
</dbReference>
<accession>A0ABN8J5W1</accession>
<organism evidence="1 2">
    <name type="scientific">Iphiclides podalirius</name>
    <name type="common">scarce swallowtail</name>
    <dbReference type="NCBI Taxonomy" id="110791"/>
    <lineage>
        <taxon>Eukaryota</taxon>
        <taxon>Metazoa</taxon>
        <taxon>Ecdysozoa</taxon>
        <taxon>Arthropoda</taxon>
        <taxon>Hexapoda</taxon>
        <taxon>Insecta</taxon>
        <taxon>Pterygota</taxon>
        <taxon>Neoptera</taxon>
        <taxon>Endopterygota</taxon>
        <taxon>Lepidoptera</taxon>
        <taxon>Glossata</taxon>
        <taxon>Ditrysia</taxon>
        <taxon>Papilionoidea</taxon>
        <taxon>Papilionidae</taxon>
        <taxon>Papilioninae</taxon>
        <taxon>Iphiclides</taxon>
    </lineage>
</organism>
<dbReference type="EMBL" id="OW152820">
    <property type="protein sequence ID" value="CAH2074876.1"/>
    <property type="molecule type" value="Genomic_DNA"/>
</dbReference>
<sequence length="74" mass="8001">MRTFGTCVMLRRATVAIAAVATTRRGVLRVLEATNVKVERKRLTSLTPCPHSFFVSSPIAPFALRQDAAEGAQG</sequence>
<protein>
    <recommendedName>
        <fullName evidence="3">Secreted protein</fullName>
    </recommendedName>
</protein>
<proteinExistence type="predicted"/>
<gene>
    <name evidence="1" type="ORF">IPOD504_LOCUS16293</name>
</gene>
<evidence type="ECO:0000313" key="1">
    <source>
        <dbReference type="EMBL" id="CAH2074876.1"/>
    </source>
</evidence>
<feature type="non-terminal residue" evidence="1">
    <location>
        <position position="74"/>
    </location>
</feature>
<evidence type="ECO:0000313" key="2">
    <source>
        <dbReference type="Proteomes" id="UP000837857"/>
    </source>
</evidence>
<evidence type="ECO:0008006" key="3">
    <source>
        <dbReference type="Google" id="ProtNLM"/>
    </source>
</evidence>
<name>A0ABN8J5W1_9NEOP</name>
<reference evidence="1" key="1">
    <citation type="submission" date="2022-03" db="EMBL/GenBank/DDBJ databases">
        <authorList>
            <person name="Martin H S."/>
        </authorList>
    </citation>
    <scope>NUCLEOTIDE SEQUENCE</scope>
</reference>
<keyword evidence="2" id="KW-1185">Reference proteome</keyword>